<comment type="catalytic activity">
    <reaction evidence="11">
        <text>8-oxo-GTP + H2O = 8-oxo-GMP + diphosphate + H(+)</text>
        <dbReference type="Rhea" id="RHEA:67616"/>
        <dbReference type="ChEBI" id="CHEBI:15377"/>
        <dbReference type="ChEBI" id="CHEBI:15378"/>
        <dbReference type="ChEBI" id="CHEBI:33019"/>
        <dbReference type="ChEBI" id="CHEBI:143553"/>
        <dbReference type="ChEBI" id="CHEBI:145694"/>
    </reaction>
</comment>
<keyword evidence="8" id="KW-0460">Magnesium</keyword>
<dbReference type="Proteomes" id="UP001204015">
    <property type="component" value="Unassembled WGS sequence"/>
</dbReference>
<evidence type="ECO:0000256" key="5">
    <source>
        <dbReference type="ARBA" id="ARBA00022723"/>
    </source>
</evidence>
<evidence type="ECO:0000256" key="6">
    <source>
        <dbReference type="ARBA" id="ARBA00022763"/>
    </source>
</evidence>
<organism evidence="19 20">
    <name type="scientific">Segatella cerevisiae</name>
    <dbReference type="NCBI Taxonomy" id="2053716"/>
    <lineage>
        <taxon>Bacteria</taxon>
        <taxon>Pseudomonadati</taxon>
        <taxon>Bacteroidota</taxon>
        <taxon>Bacteroidia</taxon>
        <taxon>Bacteroidales</taxon>
        <taxon>Prevotellaceae</taxon>
        <taxon>Segatella</taxon>
    </lineage>
</organism>
<gene>
    <name evidence="19" type="ORF">NG821_12110</name>
</gene>
<dbReference type="PRINTS" id="PR00502">
    <property type="entry name" value="NUDIXFAMILY"/>
</dbReference>
<keyword evidence="5" id="KW-0479">Metal-binding</keyword>
<dbReference type="SUPFAM" id="SSF55811">
    <property type="entry name" value="Nudix"/>
    <property type="match status" value="1"/>
</dbReference>
<dbReference type="InterPro" id="IPR020476">
    <property type="entry name" value="Nudix_hydrolase"/>
</dbReference>
<evidence type="ECO:0000256" key="4">
    <source>
        <dbReference type="ARBA" id="ARBA00022705"/>
    </source>
</evidence>
<dbReference type="PANTHER" id="PTHR47707">
    <property type="entry name" value="8-OXO-DGTP DIPHOSPHATASE"/>
    <property type="match status" value="1"/>
</dbReference>
<dbReference type="PANTHER" id="PTHR47707:SF1">
    <property type="entry name" value="NUDIX HYDROLASE FAMILY PROTEIN"/>
    <property type="match status" value="1"/>
</dbReference>
<evidence type="ECO:0000313" key="19">
    <source>
        <dbReference type="EMBL" id="MCO6026569.1"/>
    </source>
</evidence>
<evidence type="ECO:0000313" key="20">
    <source>
        <dbReference type="Proteomes" id="UP001204015"/>
    </source>
</evidence>
<dbReference type="EC" id="3.6.1.55" evidence="12"/>
<dbReference type="PROSITE" id="PS00893">
    <property type="entry name" value="NUDIX_BOX"/>
    <property type="match status" value="1"/>
</dbReference>
<evidence type="ECO:0000256" key="7">
    <source>
        <dbReference type="ARBA" id="ARBA00022801"/>
    </source>
</evidence>
<keyword evidence="6" id="KW-0227">DNA damage</keyword>
<evidence type="ECO:0000256" key="1">
    <source>
        <dbReference type="ARBA" id="ARBA00001946"/>
    </source>
</evidence>
<comment type="similarity">
    <text evidence="2 17">Belongs to the Nudix hydrolase family.</text>
</comment>
<dbReference type="InterPro" id="IPR000086">
    <property type="entry name" value="NUDIX_hydrolase_dom"/>
</dbReference>
<evidence type="ECO:0000259" key="18">
    <source>
        <dbReference type="PROSITE" id="PS51462"/>
    </source>
</evidence>
<reference evidence="19 20" key="1">
    <citation type="submission" date="2022-06" db="EMBL/GenBank/DDBJ databases">
        <title>A taxonomic note on the genus Prevotella: Description of four novel genera and emended description of the genera Hallella and Xylanibacter.</title>
        <authorList>
            <person name="Hitch T.C.A."/>
        </authorList>
    </citation>
    <scope>NUCLEOTIDE SEQUENCE [LARGE SCALE GENOMIC DNA]</scope>
    <source>
        <strain evidence="19 20">DSM 100619</strain>
    </source>
</reference>
<dbReference type="EMBL" id="JAMXLY010000077">
    <property type="protein sequence ID" value="MCO6026569.1"/>
    <property type="molecule type" value="Genomic_DNA"/>
</dbReference>
<comment type="caution">
    <text evidence="19">The sequence shown here is derived from an EMBL/GenBank/DDBJ whole genome shotgun (WGS) entry which is preliminary data.</text>
</comment>
<evidence type="ECO:0000256" key="2">
    <source>
        <dbReference type="ARBA" id="ARBA00005582"/>
    </source>
</evidence>
<evidence type="ECO:0000256" key="12">
    <source>
        <dbReference type="ARBA" id="ARBA00038905"/>
    </source>
</evidence>
<evidence type="ECO:0000256" key="16">
    <source>
        <dbReference type="ARBA" id="ARBA00042798"/>
    </source>
</evidence>
<keyword evidence="9" id="KW-0234">DNA repair</keyword>
<evidence type="ECO:0000256" key="17">
    <source>
        <dbReference type="RuleBase" id="RU003476"/>
    </source>
</evidence>
<evidence type="ECO:0000256" key="8">
    <source>
        <dbReference type="ARBA" id="ARBA00022842"/>
    </source>
</evidence>
<dbReference type="InterPro" id="IPR015797">
    <property type="entry name" value="NUDIX_hydrolase-like_dom_sf"/>
</dbReference>
<sequence>MKTIHVVAAIIEQDSKYFATQRGYGEFKDWWEFPGGKIEVGETPQNALKREIEEELNTEISVDQLIQTVDCDYPSFHLHMQCFLCHIIKGHLQLLEAENAKWLDCENLCSVKWLPADKEVTEILIRK</sequence>
<evidence type="ECO:0000256" key="3">
    <source>
        <dbReference type="ARBA" id="ARBA00022457"/>
    </source>
</evidence>
<evidence type="ECO:0000256" key="15">
    <source>
        <dbReference type="ARBA" id="ARBA00041979"/>
    </source>
</evidence>
<dbReference type="Pfam" id="PF00293">
    <property type="entry name" value="NUDIX"/>
    <property type="match status" value="1"/>
</dbReference>
<proteinExistence type="inferred from homology"/>
<keyword evidence="7 17" id="KW-0378">Hydrolase</keyword>
<accession>A0ABT1C005</accession>
<name>A0ABT1C005_9BACT</name>
<keyword evidence="4" id="KW-0235">DNA replication</keyword>
<keyword evidence="3" id="KW-0515">Mutator protein</keyword>
<comment type="cofactor">
    <cofactor evidence="1">
        <name>Mg(2+)</name>
        <dbReference type="ChEBI" id="CHEBI:18420"/>
    </cofactor>
</comment>
<dbReference type="Gene3D" id="3.90.79.10">
    <property type="entry name" value="Nucleoside Triphosphate Pyrophosphohydrolase"/>
    <property type="match status" value="1"/>
</dbReference>
<evidence type="ECO:0000256" key="9">
    <source>
        <dbReference type="ARBA" id="ARBA00023204"/>
    </source>
</evidence>
<dbReference type="CDD" id="cd03425">
    <property type="entry name" value="NUDIX_MutT_NudA_like"/>
    <property type="match status" value="1"/>
</dbReference>
<evidence type="ECO:0000256" key="11">
    <source>
        <dbReference type="ARBA" id="ARBA00036904"/>
    </source>
</evidence>
<protein>
    <recommendedName>
        <fullName evidence="13">8-oxo-dGTP diphosphatase</fullName>
        <ecNumber evidence="12">3.6.1.55</ecNumber>
    </recommendedName>
    <alternativeName>
        <fullName evidence="16">7,8-dihydro-8-oxoguanine-triphosphatase</fullName>
    </alternativeName>
    <alternativeName>
        <fullName evidence="15">Mutator protein MutT</fullName>
    </alternativeName>
    <alternativeName>
        <fullName evidence="14">dGTP pyrophosphohydrolase</fullName>
    </alternativeName>
</protein>
<feature type="domain" description="Nudix hydrolase" evidence="18">
    <location>
        <begin position="1"/>
        <end position="127"/>
    </location>
</feature>
<dbReference type="RefSeq" id="WP_252761918.1">
    <property type="nucleotide sequence ID" value="NZ_JAMXLY010000077.1"/>
</dbReference>
<dbReference type="InterPro" id="IPR047127">
    <property type="entry name" value="MutT-like"/>
</dbReference>
<keyword evidence="20" id="KW-1185">Reference proteome</keyword>
<evidence type="ECO:0000256" key="14">
    <source>
        <dbReference type="ARBA" id="ARBA00041592"/>
    </source>
</evidence>
<dbReference type="PROSITE" id="PS51462">
    <property type="entry name" value="NUDIX"/>
    <property type="match status" value="1"/>
</dbReference>
<evidence type="ECO:0000256" key="10">
    <source>
        <dbReference type="ARBA" id="ARBA00035861"/>
    </source>
</evidence>
<comment type="catalytic activity">
    <reaction evidence="10">
        <text>8-oxo-dGTP + H2O = 8-oxo-dGMP + diphosphate + H(+)</text>
        <dbReference type="Rhea" id="RHEA:31575"/>
        <dbReference type="ChEBI" id="CHEBI:15377"/>
        <dbReference type="ChEBI" id="CHEBI:15378"/>
        <dbReference type="ChEBI" id="CHEBI:33019"/>
        <dbReference type="ChEBI" id="CHEBI:63224"/>
        <dbReference type="ChEBI" id="CHEBI:77896"/>
        <dbReference type="EC" id="3.6.1.55"/>
    </reaction>
</comment>
<dbReference type="InterPro" id="IPR020084">
    <property type="entry name" value="NUDIX_hydrolase_CS"/>
</dbReference>
<evidence type="ECO:0000256" key="13">
    <source>
        <dbReference type="ARBA" id="ARBA00040794"/>
    </source>
</evidence>